<comment type="caution">
    <text evidence="2">The sequence shown here is derived from an EMBL/GenBank/DDBJ whole genome shotgun (WGS) entry which is preliminary data.</text>
</comment>
<accession>A0A4Q4Z9M7</accession>
<gene>
    <name evidence="2" type="ORF">EKO23_15245</name>
</gene>
<proteinExistence type="predicted"/>
<keyword evidence="3" id="KW-1185">Reference proteome</keyword>
<evidence type="ECO:0000313" key="3">
    <source>
        <dbReference type="Proteomes" id="UP000295198"/>
    </source>
</evidence>
<sequence length="208" mass="22417">MTTPKTDAPAPPRDYGNGDEWATDGPWGVPEDLWPYYATAEPSDVQKAGYMTYGASVVENVEHQVQRLVASGRDDGEPVTVAETRVVPTLVDIAGASGYRPWLHRTRLTIAQHAKRRADILAASEARWRRCSVCGTRSPSVRTASVRVAANIPRLNVTGCPDCLPVLEDNARAALTERAADHRLHDGHRVGDVAADVVAGLLTKDGAS</sequence>
<dbReference type="Proteomes" id="UP000295198">
    <property type="component" value="Unassembled WGS sequence"/>
</dbReference>
<dbReference type="AlphaFoldDB" id="A0A4Q4Z9M7"/>
<evidence type="ECO:0000313" key="2">
    <source>
        <dbReference type="EMBL" id="RYP84617.1"/>
    </source>
</evidence>
<organism evidence="2 3">
    <name type="scientific">Nocardioides guangzhouensis</name>
    <dbReference type="NCBI Taxonomy" id="2497878"/>
    <lineage>
        <taxon>Bacteria</taxon>
        <taxon>Bacillati</taxon>
        <taxon>Actinomycetota</taxon>
        <taxon>Actinomycetes</taxon>
        <taxon>Propionibacteriales</taxon>
        <taxon>Nocardioidaceae</taxon>
        <taxon>Nocardioides</taxon>
    </lineage>
</organism>
<feature type="region of interest" description="Disordered" evidence="1">
    <location>
        <begin position="1"/>
        <end position="24"/>
    </location>
</feature>
<protein>
    <submittedName>
        <fullName evidence="2">Uncharacterized protein</fullName>
    </submittedName>
</protein>
<reference evidence="2 3" key="1">
    <citation type="submission" date="2019-01" db="EMBL/GenBank/DDBJ databases">
        <title>Nocardioides guangzhouensis sp. nov., an actinobacterium isolated from soil.</title>
        <authorList>
            <person name="Fu Y."/>
            <person name="Cai Y."/>
            <person name="Lin Z."/>
            <person name="Chen P."/>
        </authorList>
    </citation>
    <scope>NUCLEOTIDE SEQUENCE [LARGE SCALE GENOMIC DNA]</scope>
    <source>
        <strain evidence="2 3">130</strain>
    </source>
</reference>
<evidence type="ECO:0000256" key="1">
    <source>
        <dbReference type="SAM" id="MobiDB-lite"/>
    </source>
</evidence>
<dbReference type="EMBL" id="SDKM01000022">
    <property type="protein sequence ID" value="RYP84617.1"/>
    <property type="molecule type" value="Genomic_DNA"/>
</dbReference>
<name>A0A4Q4Z9M7_9ACTN</name>
<dbReference type="RefSeq" id="WP_134718787.1">
    <property type="nucleotide sequence ID" value="NZ_SDKM01000022.1"/>
</dbReference>